<dbReference type="AlphaFoldDB" id="A0A2Z3H6D8"/>
<evidence type="ECO:0000313" key="3">
    <source>
        <dbReference type="Proteomes" id="UP000245802"/>
    </source>
</evidence>
<proteinExistence type="predicted"/>
<dbReference type="Gene3D" id="3.40.50.410">
    <property type="entry name" value="von Willebrand factor, type A domain"/>
    <property type="match status" value="1"/>
</dbReference>
<evidence type="ECO:0000256" key="1">
    <source>
        <dbReference type="SAM" id="MobiDB-lite"/>
    </source>
</evidence>
<sequence>MKASRGKKPGKPKRAEGGTVTLTDEFGLFRNVPRSLKTEVTRYLREREANPDWFDATAITARKTLKRLYALLHVKPGPRAQAVLFDETPPPGSKLAGLKELAKAGSPEEQARLVAAHAVPFRVAIGLVKGNAPVVLGALVDRMSPQEAINNLDMLRKRGAFDDAGVKALIEAKLDAAKTATRVSAFKAEKALESVPVSAEVRQKLEAVADTQVKARGRIARPTALLIDKSGSMSQAIEIGKRLGALLAAVADKGLFVYAFDSIAYPVEAAGPEAGGGHGGNPRGVHSSDLKGGHGGNPRGGHSSDLKAWEVALTGITAGGNTSVGVGIDQLRRKKQYVEQIVVVTDEGENAEPKFVPALLKYREELKADPTVYFVKVTGATSQLEDECKRAGIMTDAYQFNGDYYALPNLVPLLARPSKLELLQEILEYPLPARQME</sequence>
<protein>
    <recommendedName>
        <fullName evidence="4">VWA domain-containing protein</fullName>
    </recommendedName>
</protein>
<dbReference type="InterPro" id="IPR036465">
    <property type="entry name" value="vWFA_dom_sf"/>
</dbReference>
<organism evidence="2 3">
    <name type="scientific">Gemmata obscuriglobus</name>
    <dbReference type="NCBI Taxonomy" id="114"/>
    <lineage>
        <taxon>Bacteria</taxon>
        <taxon>Pseudomonadati</taxon>
        <taxon>Planctomycetota</taxon>
        <taxon>Planctomycetia</taxon>
        <taxon>Gemmatales</taxon>
        <taxon>Gemmataceae</taxon>
        <taxon>Gemmata</taxon>
    </lineage>
</organism>
<dbReference type="InterPro" id="IPR037214">
    <property type="entry name" value="TROVE_dom_sf"/>
</dbReference>
<dbReference type="OrthoDB" id="255809at2"/>
<accession>A0A2Z3H6D8</accession>
<dbReference type="EMBL" id="CP025958">
    <property type="protein sequence ID" value="AWM42419.1"/>
    <property type="molecule type" value="Genomic_DNA"/>
</dbReference>
<gene>
    <name evidence="2" type="ORF">C1280_28060</name>
</gene>
<dbReference type="Proteomes" id="UP000245802">
    <property type="component" value="Chromosome"/>
</dbReference>
<name>A0A2Z3H6D8_9BACT</name>
<evidence type="ECO:0000313" key="2">
    <source>
        <dbReference type="EMBL" id="AWM42419.1"/>
    </source>
</evidence>
<evidence type="ECO:0008006" key="4">
    <source>
        <dbReference type="Google" id="ProtNLM"/>
    </source>
</evidence>
<reference evidence="2 3" key="1">
    <citation type="submission" date="2018-01" db="EMBL/GenBank/DDBJ databases">
        <title>G. obscuriglobus.</title>
        <authorList>
            <person name="Franke J."/>
            <person name="Blomberg W."/>
            <person name="Selmecki A."/>
        </authorList>
    </citation>
    <scope>NUCLEOTIDE SEQUENCE [LARGE SCALE GENOMIC DNA]</scope>
    <source>
        <strain evidence="2 3">DSM 5831</strain>
    </source>
</reference>
<feature type="region of interest" description="Disordered" evidence="1">
    <location>
        <begin position="274"/>
        <end position="304"/>
    </location>
</feature>
<dbReference type="SUPFAM" id="SSF140864">
    <property type="entry name" value="TROVE domain-like"/>
    <property type="match status" value="1"/>
</dbReference>
<dbReference type="KEGG" id="gog:C1280_28060"/>
<dbReference type="SUPFAM" id="SSF53300">
    <property type="entry name" value="vWA-like"/>
    <property type="match status" value="1"/>
</dbReference>
<keyword evidence="3" id="KW-1185">Reference proteome</keyword>